<dbReference type="Gene3D" id="3.40.50.2000">
    <property type="entry name" value="Glycogen Phosphorylase B"/>
    <property type="match status" value="2"/>
</dbReference>
<dbReference type="SUPFAM" id="SSF53756">
    <property type="entry name" value="UDP-Glycosyltransferase/glycogen phosphorylase"/>
    <property type="match status" value="1"/>
</dbReference>
<organism evidence="2 3">
    <name type="scientific">Gallaecimonas xiamenensis 3-C-1</name>
    <dbReference type="NCBI Taxonomy" id="745411"/>
    <lineage>
        <taxon>Bacteria</taxon>
        <taxon>Pseudomonadati</taxon>
        <taxon>Pseudomonadota</taxon>
        <taxon>Gammaproteobacteria</taxon>
        <taxon>Enterobacterales</taxon>
        <taxon>Gallaecimonadaceae</taxon>
        <taxon>Gallaecimonas</taxon>
    </lineage>
</organism>
<dbReference type="RefSeq" id="WP_008482464.1">
    <property type="nucleotide sequence ID" value="NZ_AMRI01000002.1"/>
</dbReference>
<name>K2JQ85_9GAMM</name>
<protein>
    <submittedName>
        <fullName evidence="2">Fis family transcriptional regulator</fullName>
    </submittedName>
</protein>
<evidence type="ECO:0000313" key="3">
    <source>
        <dbReference type="Proteomes" id="UP000006755"/>
    </source>
</evidence>
<evidence type="ECO:0000259" key="1">
    <source>
        <dbReference type="Pfam" id="PF13439"/>
    </source>
</evidence>
<sequence>MHICHINLAKGFSGGERQTLNLIKSLQAQGVSQTLVTQPDYPLAREVRALGIPVKAVRHFLKGHLKGGDWDLLHCHDGKAVYWAYLEGLLRQTPYVITRRVDNPLSDSALTRSAYQKAKKVVCLSRAIASAVKGAVPQADTAIIPSSFSGFAADPVVVADIKARYPGKTLVGQVGKLLHHKGYQVTIAAARAMADSHPERQFLLLGEGPDRRDFEAQAQGLANVQFLGHRDDIGNWLAALDLMLFPSLSEGLGSTILEAMQHGVPVIGSDAGGIPDIIEDGQNGLLVPPGNAEALAKAIDTLLMAPPLQDKLRLQAQESLSRFSPLRVCQDYLTLYGALLS</sequence>
<dbReference type="eggNOG" id="COG0438">
    <property type="taxonomic scope" value="Bacteria"/>
</dbReference>
<dbReference type="PANTHER" id="PTHR12526:SF630">
    <property type="entry name" value="GLYCOSYLTRANSFERASE"/>
    <property type="match status" value="1"/>
</dbReference>
<dbReference type="PATRIC" id="fig|745411.4.peg.312"/>
<dbReference type="Pfam" id="PF13439">
    <property type="entry name" value="Glyco_transf_4"/>
    <property type="match status" value="1"/>
</dbReference>
<feature type="domain" description="Glycosyltransferase subfamily 4-like N-terminal" evidence="1">
    <location>
        <begin position="13"/>
        <end position="145"/>
    </location>
</feature>
<dbReference type="AlphaFoldDB" id="K2JQ85"/>
<evidence type="ECO:0000313" key="2">
    <source>
        <dbReference type="EMBL" id="EKE77468.1"/>
    </source>
</evidence>
<dbReference type="CDD" id="cd03801">
    <property type="entry name" value="GT4_PimA-like"/>
    <property type="match status" value="1"/>
</dbReference>
<gene>
    <name evidence="2" type="ORF">B3C1_01615</name>
</gene>
<comment type="caution">
    <text evidence="2">The sequence shown here is derived from an EMBL/GenBank/DDBJ whole genome shotgun (WGS) entry which is preliminary data.</text>
</comment>
<dbReference type="Proteomes" id="UP000006755">
    <property type="component" value="Unassembled WGS sequence"/>
</dbReference>
<dbReference type="Pfam" id="PF13692">
    <property type="entry name" value="Glyco_trans_1_4"/>
    <property type="match status" value="1"/>
</dbReference>
<accession>K2JQ85</accession>
<keyword evidence="3" id="KW-1185">Reference proteome</keyword>
<dbReference type="OrthoDB" id="6395634at2"/>
<proteinExistence type="predicted"/>
<dbReference type="STRING" id="745411.B3C1_01615"/>
<dbReference type="InterPro" id="IPR028098">
    <property type="entry name" value="Glyco_trans_4-like_N"/>
</dbReference>
<reference evidence="2 3" key="1">
    <citation type="journal article" date="2012" name="J. Bacteriol.">
        <title>Genome Sequence of Gallaecimonas xiamenensis Type Strain 3-C-1.</title>
        <authorList>
            <person name="Lai Q."/>
            <person name="Wang L."/>
            <person name="Wang W."/>
            <person name="Shao Z."/>
        </authorList>
    </citation>
    <scope>NUCLEOTIDE SEQUENCE [LARGE SCALE GENOMIC DNA]</scope>
    <source>
        <strain evidence="2 3">3-C-1</strain>
    </source>
</reference>
<dbReference type="EMBL" id="AMRI01000002">
    <property type="protein sequence ID" value="EKE77468.1"/>
    <property type="molecule type" value="Genomic_DNA"/>
</dbReference>
<dbReference type="PANTHER" id="PTHR12526">
    <property type="entry name" value="GLYCOSYLTRANSFERASE"/>
    <property type="match status" value="1"/>
</dbReference>
<dbReference type="GO" id="GO:0016757">
    <property type="term" value="F:glycosyltransferase activity"/>
    <property type="evidence" value="ECO:0007669"/>
    <property type="project" value="UniProtKB-ARBA"/>
</dbReference>